<dbReference type="EMBL" id="CP071868">
    <property type="protein sequence ID" value="QTE30235.1"/>
    <property type="molecule type" value="Genomic_DNA"/>
</dbReference>
<dbReference type="RefSeq" id="WP_227424561.1">
    <property type="nucleotide sequence ID" value="NZ_CP071868.1"/>
</dbReference>
<reference evidence="2" key="1">
    <citation type="submission" date="2021-03" db="EMBL/GenBank/DDBJ databases">
        <title>Pengzhenrongella sicca gen. nov., sp. nov., a new member of suborder Micrococcineae isolated from High-Arctic tundra soil.</title>
        <authorList>
            <person name="Peng F."/>
        </authorList>
    </citation>
    <scope>NUCLEOTIDE SEQUENCE</scope>
    <source>
        <strain evidence="2">LRZ-2</strain>
    </source>
</reference>
<evidence type="ECO:0000259" key="1">
    <source>
        <dbReference type="Pfam" id="PF00535"/>
    </source>
</evidence>
<feature type="domain" description="Glycosyltransferase 2-like" evidence="1">
    <location>
        <begin position="6"/>
        <end position="175"/>
    </location>
</feature>
<dbReference type="InterPro" id="IPR001173">
    <property type="entry name" value="Glyco_trans_2-like"/>
</dbReference>
<sequence length="286" mass="31235">MTPRVSVVVPAFNNADYIEQTIDSVLAQTFADFELLIADHSSTDDTAILIERYAADSRVRISRTPAGGGAQRNWNCVSQAATGEYLKLVCGDDLLYPAILERQVAELDRLDAGVAMTACSRDLVDGQGRVFLRARGLNGMYGRIDGRLAVRSIVRSGTNPLGEPACVLFRRSALEAAGWWDGTNPFYIDAGTYARVLMHGDLAALHDSLAAFRVSAGQWSVRLALEQSSQAEAFHRLARELAPETVRVTDVWRGNVMARKAELQRRAAYAVLGKRMRPAVPAPEAS</sequence>
<dbReference type="SUPFAM" id="SSF53448">
    <property type="entry name" value="Nucleotide-diphospho-sugar transferases"/>
    <property type="match status" value="1"/>
</dbReference>
<dbReference type="AlphaFoldDB" id="A0A8A4ZG27"/>
<dbReference type="Proteomes" id="UP000663937">
    <property type="component" value="Chromosome"/>
</dbReference>
<organism evidence="2 3">
    <name type="scientific">Pengzhenrongella sicca</name>
    <dbReference type="NCBI Taxonomy" id="2819238"/>
    <lineage>
        <taxon>Bacteria</taxon>
        <taxon>Bacillati</taxon>
        <taxon>Actinomycetota</taxon>
        <taxon>Actinomycetes</taxon>
        <taxon>Micrococcales</taxon>
        <taxon>Pengzhenrongella</taxon>
    </lineage>
</organism>
<keyword evidence="3" id="KW-1185">Reference proteome</keyword>
<accession>A0A8A4ZG27</accession>
<dbReference type="CDD" id="cd00761">
    <property type="entry name" value="Glyco_tranf_GTA_type"/>
    <property type="match status" value="1"/>
</dbReference>
<dbReference type="Pfam" id="PF00535">
    <property type="entry name" value="Glycos_transf_2"/>
    <property type="match status" value="1"/>
</dbReference>
<evidence type="ECO:0000313" key="2">
    <source>
        <dbReference type="EMBL" id="QTE30235.1"/>
    </source>
</evidence>
<proteinExistence type="predicted"/>
<evidence type="ECO:0000313" key="3">
    <source>
        <dbReference type="Proteomes" id="UP000663937"/>
    </source>
</evidence>
<dbReference type="KEGG" id="psic:J4E96_04300"/>
<dbReference type="PANTHER" id="PTHR22916:SF56">
    <property type="entry name" value="GLYCOSYL TRANSFERASE"/>
    <property type="match status" value="1"/>
</dbReference>
<name>A0A8A4ZG27_9MICO</name>
<gene>
    <name evidence="2" type="ORF">J4E96_04300</name>
</gene>
<dbReference type="PANTHER" id="PTHR22916">
    <property type="entry name" value="GLYCOSYLTRANSFERASE"/>
    <property type="match status" value="1"/>
</dbReference>
<protein>
    <submittedName>
        <fullName evidence="2">Glycosyltransferase family 2 protein</fullName>
    </submittedName>
</protein>
<dbReference type="InterPro" id="IPR029044">
    <property type="entry name" value="Nucleotide-diphossugar_trans"/>
</dbReference>
<dbReference type="Gene3D" id="3.90.550.10">
    <property type="entry name" value="Spore Coat Polysaccharide Biosynthesis Protein SpsA, Chain A"/>
    <property type="match status" value="1"/>
</dbReference>